<name>A0ABS5JLU9_9GAMM</name>
<evidence type="ECO:0000313" key="2">
    <source>
        <dbReference type="Proteomes" id="UP000680634"/>
    </source>
</evidence>
<dbReference type="RefSeq" id="WP_212589583.1">
    <property type="nucleotide sequence ID" value="NZ_JAERKB010000014.1"/>
</dbReference>
<organism evidence="1 2">
    <name type="scientific">Nissabacter archeti</name>
    <dbReference type="NCBI Taxonomy" id="1917880"/>
    <lineage>
        <taxon>Bacteria</taxon>
        <taxon>Pseudomonadati</taxon>
        <taxon>Pseudomonadota</taxon>
        <taxon>Gammaproteobacteria</taxon>
        <taxon>Enterobacterales</taxon>
        <taxon>Yersiniaceae</taxon>
        <taxon>Nissabacter</taxon>
    </lineage>
</organism>
<proteinExistence type="predicted"/>
<dbReference type="InterPro" id="IPR045646">
    <property type="entry name" value="DUF6402"/>
</dbReference>
<dbReference type="Proteomes" id="UP000680634">
    <property type="component" value="Unassembled WGS sequence"/>
</dbReference>
<accession>A0ABS5JLU9</accession>
<gene>
    <name evidence="1" type="ORF">JK232_18950</name>
</gene>
<sequence length="315" mass="36376">MAIKIPYYGSLLSDTYFLMQSDKTRRDDVNSSSNVTLQPMEITAISHAMHKMGWKRAAKFMERWLTTPAWKCPDAWKEGSALPPSLYIPDQHCDDETITMSWLMQYSHAKEAREELLSKRAFSQAGMSQTAKRLKMLGWQGKGSYTFGRRNIFGRPDMSAREVEQYYQNNYIAVADNILTHVLFDTLDDVYGALGTYSLKSTVIGTAFRGTDNKIYLQSDYVGVYVKDYYDFNNNRLDQSLGFWTEDGILVRSESLMSKVRGNTIYKGNKLKKVSEFHNSDFLKYREKTNKGGDFIVFSDVMWIKHEGIYPIPWD</sequence>
<dbReference type="EMBL" id="JAERKB010000014">
    <property type="protein sequence ID" value="MBS0970970.1"/>
    <property type="molecule type" value="Genomic_DNA"/>
</dbReference>
<protein>
    <submittedName>
        <fullName evidence="1">Uncharacterized protein</fullName>
    </submittedName>
</protein>
<dbReference type="Pfam" id="PF19940">
    <property type="entry name" value="DUF6402"/>
    <property type="match status" value="1"/>
</dbReference>
<comment type="caution">
    <text evidence="1">The sequence shown here is derived from an EMBL/GenBank/DDBJ whole genome shotgun (WGS) entry which is preliminary data.</text>
</comment>
<evidence type="ECO:0000313" key="1">
    <source>
        <dbReference type="EMBL" id="MBS0970970.1"/>
    </source>
</evidence>
<keyword evidence="2" id="KW-1185">Reference proteome</keyword>
<reference evidence="2" key="1">
    <citation type="submission" date="2023-07" db="EMBL/GenBank/DDBJ databases">
        <title>Genome-inferred correspondence between phylogeny and metabolic traits in the wild Drosophila gut microbiome.</title>
        <authorList>
            <person name="Bueno E."/>
            <person name="Blow F."/>
            <person name="Douglas A.E."/>
        </authorList>
    </citation>
    <scope>NUCLEOTIDE SEQUENCE [LARGE SCALE GENOMIC DNA]</scope>
    <source>
        <strain evidence="2">JGM97</strain>
    </source>
</reference>